<dbReference type="Proteomes" id="UP000190460">
    <property type="component" value="Unassembled WGS sequence"/>
</dbReference>
<dbReference type="RefSeq" id="WP_078921491.1">
    <property type="nucleotide sequence ID" value="NZ_FUYB01000003.1"/>
</dbReference>
<protein>
    <submittedName>
        <fullName evidence="1">Uncharacterized protein</fullName>
    </submittedName>
</protein>
<dbReference type="STRING" id="92487.SAMN02745130_01006"/>
<name>A0A1T4W4P4_9GAMM</name>
<evidence type="ECO:0000313" key="1">
    <source>
        <dbReference type="EMBL" id="SKA72226.1"/>
    </source>
</evidence>
<sequence length="161" mass="18014">MSAVLVNDGRVLLAEAIKNRPSFLGLGTGLLTWGDQPPPPPASLLELVTPVGYKAAKQVSYVTPDETGEIVLPTGKYNYSETPTNYLYYKFDLDYADGGTSDLREWHVYVDAATELDLPVAQTWFTPEQMQVRGRLLLAERRKPMPFDPTVRAVFEFVVIF</sequence>
<dbReference type="EMBL" id="FUYB01000003">
    <property type="protein sequence ID" value="SKA72226.1"/>
    <property type="molecule type" value="Genomic_DNA"/>
</dbReference>
<organism evidence="1 2">
    <name type="scientific">Thiothrix eikelboomii</name>
    <dbReference type="NCBI Taxonomy" id="92487"/>
    <lineage>
        <taxon>Bacteria</taxon>
        <taxon>Pseudomonadati</taxon>
        <taxon>Pseudomonadota</taxon>
        <taxon>Gammaproteobacteria</taxon>
        <taxon>Thiotrichales</taxon>
        <taxon>Thiotrichaceae</taxon>
        <taxon>Thiothrix</taxon>
    </lineage>
</organism>
<keyword evidence="2" id="KW-1185">Reference proteome</keyword>
<gene>
    <name evidence="1" type="ORF">SAMN02745130_01006</name>
</gene>
<proteinExistence type="predicted"/>
<dbReference type="Pfam" id="PF25691">
    <property type="entry name" value="BW3TFN"/>
    <property type="match status" value="1"/>
</dbReference>
<reference evidence="1 2" key="1">
    <citation type="submission" date="2017-02" db="EMBL/GenBank/DDBJ databases">
        <authorList>
            <person name="Peterson S.W."/>
        </authorList>
    </citation>
    <scope>NUCLEOTIDE SEQUENCE [LARGE SCALE GENOMIC DNA]</scope>
    <source>
        <strain evidence="1 2">ATCC 49788</strain>
    </source>
</reference>
<dbReference type="OrthoDB" id="8212120at2"/>
<dbReference type="InterPro" id="IPR058040">
    <property type="entry name" value="BW3TFN"/>
</dbReference>
<evidence type="ECO:0000313" key="2">
    <source>
        <dbReference type="Proteomes" id="UP000190460"/>
    </source>
</evidence>
<accession>A0A1T4W4P4</accession>
<dbReference type="AlphaFoldDB" id="A0A1T4W4P4"/>